<dbReference type="GO" id="GO:0032259">
    <property type="term" value="P:methylation"/>
    <property type="evidence" value="ECO:0007669"/>
    <property type="project" value="UniProtKB-KW"/>
</dbReference>
<dbReference type="InterPro" id="IPR007848">
    <property type="entry name" value="Small_mtfrase_dom"/>
</dbReference>
<dbReference type="EMBL" id="JAUEIF010000002">
    <property type="protein sequence ID" value="MDN0024712.1"/>
    <property type="molecule type" value="Genomic_DNA"/>
</dbReference>
<dbReference type="GO" id="GO:0008170">
    <property type="term" value="F:N-methyltransferase activity"/>
    <property type="evidence" value="ECO:0007669"/>
    <property type="project" value="UniProtKB-ARBA"/>
</dbReference>
<dbReference type="Proteomes" id="UP001168478">
    <property type="component" value="Unassembled WGS sequence"/>
</dbReference>
<dbReference type="PROSITE" id="PS00092">
    <property type="entry name" value="N6_MTASE"/>
    <property type="match status" value="1"/>
</dbReference>
<dbReference type="Proteomes" id="UP001167831">
    <property type="component" value="Unassembled WGS sequence"/>
</dbReference>
<gene>
    <name evidence="4" type="ORF">QVN81_09990</name>
    <name evidence="5" type="ORF">QVN84_04125</name>
</gene>
<keyword evidence="6" id="KW-1185">Reference proteome</keyword>
<evidence type="ECO:0000256" key="1">
    <source>
        <dbReference type="ARBA" id="ARBA00022603"/>
    </source>
</evidence>
<evidence type="ECO:0000313" key="5">
    <source>
        <dbReference type="EMBL" id="MDN0024712.1"/>
    </source>
</evidence>
<dbReference type="InterPro" id="IPR050210">
    <property type="entry name" value="tRNA_Adenine-N(6)_MTase"/>
</dbReference>
<protein>
    <submittedName>
        <fullName evidence="5">Methyltransferase</fullName>
    </submittedName>
</protein>
<evidence type="ECO:0000313" key="6">
    <source>
        <dbReference type="Proteomes" id="UP001167831"/>
    </source>
</evidence>
<dbReference type="SUPFAM" id="SSF53335">
    <property type="entry name" value="S-adenosyl-L-methionine-dependent methyltransferases"/>
    <property type="match status" value="1"/>
</dbReference>
<evidence type="ECO:0000313" key="4">
    <source>
        <dbReference type="EMBL" id="MDN0023349.1"/>
    </source>
</evidence>
<dbReference type="CDD" id="cd02440">
    <property type="entry name" value="AdoMet_MTases"/>
    <property type="match status" value="1"/>
</dbReference>
<organism evidence="5 7">
    <name type="scientific">Leyella lascolaii</name>
    <dbReference type="NCBI Taxonomy" id="1776379"/>
    <lineage>
        <taxon>Bacteria</taxon>
        <taxon>Pseudomonadati</taxon>
        <taxon>Bacteroidota</taxon>
        <taxon>Bacteroidia</taxon>
        <taxon>Bacteroidales</taxon>
        <taxon>Prevotellaceae</taxon>
        <taxon>Leyella</taxon>
    </lineage>
</organism>
<dbReference type="GO" id="GO:0008757">
    <property type="term" value="F:S-adenosylmethionine-dependent methyltransferase activity"/>
    <property type="evidence" value="ECO:0007669"/>
    <property type="project" value="UniProtKB-ARBA"/>
</dbReference>
<evidence type="ECO:0000259" key="3">
    <source>
        <dbReference type="Pfam" id="PF05175"/>
    </source>
</evidence>
<dbReference type="GO" id="GO:0003676">
    <property type="term" value="F:nucleic acid binding"/>
    <property type="evidence" value="ECO:0007669"/>
    <property type="project" value="InterPro"/>
</dbReference>
<dbReference type="AlphaFoldDB" id="A0AAW7JIG9"/>
<reference evidence="5" key="1">
    <citation type="submission" date="2023-06" db="EMBL/GenBank/DDBJ databases">
        <authorList>
            <person name="Zeman M."/>
            <person name="Kubasova T."/>
            <person name="Jahodarova E."/>
            <person name="Nykrynova M."/>
            <person name="Rychlik I."/>
        </authorList>
    </citation>
    <scope>NUCLEOTIDE SEQUENCE</scope>
    <source>
        <strain evidence="5">ET15</strain>
        <strain evidence="4">ET37</strain>
    </source>
</reference>
<dbReference type="Pfam" id="PF05175">
    <property type="entry name" value="MTS"/>
    <property type="match status" value="1"/>
</dbReference>
<comment type="caution">
    <text evidence="5">The sequence shown here is derived from an EMBL/GenBank/DDBJ whole genome shotgun (WGS) entry which is preliminary data.</text>
</comment>
<dbReference type="Gene3D" id="3.40.50.150">
    <property type="entry name" value="Vaccinia Virus protein VP39"/>
    <property type="match status" value="1"/>
</dbReference>
<keyword evidence="1 5" id="KW-0808">Transferase</keyword>
<accession>A0AAW7JIG9</accession>
<feature type="domain" description="Methyltransferase small" evidence="3">
    <location>
        <begin position="17"/>
        <end position="112"/>
    </location>
</feature>
<reference evidence="5" key="2">
    <citation type="submission" date="2023-08" db="EMBL/GenBank/DDBJ databases">
        <title>Identification and characterization of horizontal gene transfer across gut microbiota members of farm animals based on homology search.</title>
        <authorList>
            <person name="Schwarzerova J."/>
            <person name="Nykrynova M."/>
            <person name="Jureckova K."/>
            <person name="Cejkova D."/>
            <person name="Rychlik I."/>
        </authorList>
    </citation>
    <scope>NUCLEOTIDE SEQUENCE</scope>
    <source>
        <strain evidence="5">ET15</strain>
        <strain evidence="4">ET37</strain>
    </source>
</reference>
<dbReference type="PANTHER" id="PTHR47739:SF1">
    <property type="entry name" value="TRNA1(VAL) (ADENINE(37)-N6)-METHYLTRANSFERASE"/>
    <property type="match status" value="1"/>
</dbReference>
<name>A0AAW7JIG9_9BACT</name>
<keyword evidence="2" id="KW-0949">S-adenosyl-L-methionine</keyword>
<dbReference type="EMBL" id="JAUEIE010000011">
    <property type="protein sequence ID" value="MDN0023349.1"/>
    <property type="molecule type" value="Genomic_DNA"/>
</dbReference>
<keyword evidence="1 5" id="KW-0489">Methyltransferase</keyword>
<evidence type="ECO:0000313" key="7">
    <source>
        <dbReference type="Proteomes" id="UP001168478"/>
    </source>
</evidence>
<dbReference type="PANTHER" id="PTHR47739">
    <property type="entry name" value="TRNA1(VAL) (ADENINE(37)-N6)-METHYLTRANSFERASE"/>
    <property type="match status" value="1"/>
</dbReference>
<sequence>MKVGTDGVLLGAWAAGGRNILDVGTGTGLIALMMAQRFEKATVCGIDTDEDACRQAQENISESPFARRIEIEHVRLQDFSARISFDSIVSNPPFFTDSQKCPDARRSVARHADTLPYSDLFGSVTRLLTEDGVFSVVIPTEAEKNFCAEASIYGMIEIKRCVVKTVPRKSPKRMLLSFARRRVGECVPENVCLFDDDGNKSEWYRSLTEDFYIK</sequence>
<dbReference type="InterPro" id="IPR029063">
    <property type="entry name" value="SAM-dependent_MTases_sf"/>
</dbReference>
<dbReference type="InterPro" id="IPR002052">
    <property type="entry name" value="DNA_methylase_N6_adenine_CS"/>
</dbReference>
<proteinExistence type="predicted"/>
<evidence type="ECO:0000256" key="2">
    <source>
        <dbReference type="ARBA" id="ARBA00022691"/>
    </source>
</evidence>